<dbReference type="Proteomes" id="UP000009169">
    <property type="component" value="Unassembled WGS sequence"/>
</dbReference>
<protein>
    <submittedName>
        <fullName evidence="2">Uncharacterized protein</fullName>
    </submittedName>
</protein>
<gene>
    <name evidence="2" type="ORF">TEQG_02680</name>
</gene>
<organism evidence="2 3">
    <name type="scientific">Trichophyton equinum (strain ATCC MYA-4606 / CBS 127.97)</name>
    <name type="common">Horse ringworm fungus</name>
    <dbReference type="NCBI Taxonomy" id="559882"/>
    <lineage>
        <taxon>Eukaryota</taxon>
        <taxon>Fungi</taxon>
        <taxon>Dikarya</taxon>
        <taxon>Ascomycota</taxon>
        <taxon>Pezizomycotina</taxon>
        <taxon>Eurotiomycetes</taxon>
        <taxon>Eurotiomycetidae</taxon>
        <taxon>Onygenales</taxon>
        <taxon>Arthrodermataceae</taxon>
        <taxon>Trichophyton</taxon>
    </lineage>
</organism>
<dbReference type="EMBL" id="DS995728">
    <property type="protein sequence ID" value="EGE03649.1"/>
    <property type="molecule type" value="Genomic_DNA"/>
</dbReference>
<dbReference type="AlphaFoldDB" id="F2PP31"/>
<dbReference type="HOGENOM" id="CLU_1215546_0_0_1"/>
<evidence type="ECO:0000313" key="2">
    <source>
        <dbReference type="EMBL" id="EGE03649.1"/>
    </source>
</evidence>
<feature type="region of interest" description="Disordered" evidence="1">
    <location>
        <begin position="155"/>
        <end position="199"/>
    </location>
</feature>
<reference evidence="3" key="1">
    <citation type="journal article" date="2012" name="MBio">
        <title>Comparative genome analysis of Trichophyton rubrum and related dermatophytes reveals candidate genes involved in infection.</title>
        <authorList>
            <person name="Martinez D.A."/>
            <person name="Oliver B.G."/>
            <person name="Graeser Y."/>
            <person name="Goldberg J.M."/>
            <person name="Li W."/>
            <person name="Martinez-Rossi N.M."/>
            <person name="Monod M."/>
            <person name="Shelest E."/>
            <person name="Barton R.C."/>
            <person name="Birch E."/>
            <person name="Brakhage A.A."/>
            <person name="Chen Z."/>
            <person name="Gurr S.J."/>
            <person name="Heiman D."/>
            <person name="Heitman J."/>
            <person name="Kosti I."/>
            <person name="Rossi A."/>
            <person name="Saif S."/>
            <person name="Samalova M."/>
            <person name="Saunders C.W."/>
            <person name="Shea T."/>
            <person name="Summerbell R.C."/>
            <person name="Xu J."/>
            <person name="Young S."/>
            <person name="Zeng Q."/>
            <person name="Birren B.W."/>
            <person name="Cuomo C.A."/>
            <person name="White T.C."/>
        </authorList>
    </citation>
    <scope>NUCLEOTIDE SEQUENCE [LARGE SCALE GENOMIC DNA]</scope>
    <source>
        <strain evidence="3">ATCC MYA-4606 / CBS 127.97</strain>
    </source>
</reference>
<proteinExistence type="predicted"/>
<evidence type="ECO:0000256" key="1">
    <source>
        <dbReference type="SAM" id="MobiDB-lite"/>
    </source>
</evidence>
<accession>F2PP31</accession>
<keyword evidence="3" id="KW-1185">Reference proteome</keyword>
<sequence length="228" mass="24717">MTAVPITSPLPRARKQKKITSSLVLLAPESPATEQKVRGCDWPPGGAANLQETTTTASEQAEEDGHLMYGAYAVSGCLDHLAPQRVTAAAWKYQAQPGNTEYPLHPLAGMKDVTGQGEASRRRGTAARGTSDLAGRALLGCAGWSRVPFARVLRHSRPGHPSSPFLRFSSSKPPRKRKQRDVQGQTTHDWPGASRKSSLTWSLSRPLVFYAPSPRYPLPTHPPPALAR</sequence>
<evidence type="ECO:0000313" key="3">
    <source>
        <dbReference type="Proteomes" id="UP000009169"/>
    </source>
</evidence>
<dbReference type="VEuPathDB" id="FungiDB:TEQG_02680"/>
<name>F2PP31_TRIEC</name>